<dbReference type="Proteomes" id="UP000765509">
    <property type="component" value="Unassembled WGS sequence"/>
</dbReference>
<keyword evidence="2" id="KW-1185">Reference proteome</keyword>
<comment type="caution">
    <text evidence="1">The sequence shown here is derived from an EMBL/GenBank/DDBJ whole genome shotgun (WGS) entry which is preliminary data.</text>
</comment>
<reference evidence="1" key="1">
    <citation type="submission" date="2021-03" db="EMBL/GenBank/DDBJ databases">
        <title>Draft genome sequence of rust myrtle Austropuccinia psidii MF-1, a brazilian biotype.</title>
        <authorList>
            <person name="Quecine M.C."/>
            <person name="Pachon D.M.R."/>
            <person name="Bonatelli M.L."/>
            <person name="Correr F.H."/>
            <person name="Franceschini L.M."/>
            <person name="Leite T.F."/>
            <person name="Margarido G.R.A."/>
            <person name="Almeida C.A."/>
            <person name="Ferrarezi J.A."/>
            <person name="Labate C.A."/>
        </authorList>
    </citation>
    <scope>NUCLEOTIDE SEQUENCE</scope>
    <source>
        <strain evidence="1">MF-1</strain>
    </source>
</reference>
<evidence type="ECO:0000313" key="2">
    <source>
        <dbReference type="Proteomes" id="UP000765509"/>
    </source>
</evidence>
<name>A0A9Q3BW71_9BASI</name>
<evidence type="ECO:0000313" key="1">
    <source>
        <dbReference type="EMBL" id="MBW0472265.1"/>
    </source>
</evidence>
<proteinExistence type="predicted"/>
<sequence length="216" mass="25149">MSYSEKEALKQLPEASSWTKFSGTGEHDHMELSDYIDGLLIDVPSIPDYGITAILNTVFEGNSSIWYIEMKELHGRRSWQRWKSQIIQEYMAKYHMGNHKLLTQMPGELEHIVKCRCNQSCTLDYIANPLKDVRKIKNIGSYSQFRSSIFKEKQAFRVDFKHKPKGKMEEVTKKKNTCHNCGSKYHYTNNCQKVKKKVYALEQVPDEESPTEDSEP</sequence>
<dbReference type="AlphaFoldDB" id="A0A9Q3BW71"/>
<dbReference type="OrthoDB" id="2507294at2759"/>
<accession>A0A9Q3BW71</accession>
<organism evidence="1 2">
    <name type="scientific">Austropuccinia psidii MF-1</name>
    <dbReference type="NCBI Taxonomy" id="1389203"/>
    <lineage>
        <taxon>Eukaryota</taxon>
        <taxon>Fungi</taxon>
        <taxon>Dikarya</taxon>
        <taxon>Basidiomycota</taxon>
        <taxon>Pucciniomycotina</taxon>
        <taxon>Pucciniomycetes</taxon>
        <taxon>Pucciniales</taxon>
        <taxon>Sphaerophragmiaceae</taxon>
        <taxon>Austropuccinia</taxon>
    </lineage>
</organism>
<dbReference type="EMBL" id="AVOT02003030">
    <property type="protein sequence ID" value="MBW0472265.1"/>
    <property type="molecule type" value="Genomic_DNA"/>
</dbReference>
<evidence type="ECO:0008006" key="3">
    <source>
        <dbReference type="Google" id="ProtNLM"/>
    </source>
</evidence>
<protein>
    <recommendedName>
        <fullName evidence="3">CCHC-type domain-containing protein</fullName>
    </recommendedName>
</protein>
<gene>
    <name evidence="1" type="ORF">O181_011980</name>
</gene>